<name>A0A6A6Q8F8_9PEZI</name>
<dbReference type="AlphaFoldDB" id="A0A6A6Q8F8"/>
<dbReference type="Proteomes" id="UP000799750">
    <property type="component" value="Unassembled WGS sequence"/>
</dbReference>
<reference evidence="2" key="1">
    <citation type="journal article" date="2020" name="Stud. Mycol.">
        <title>101 Dothideomycetes genomes: a test case for predicting lifestyles and emergence of pathogens.</title>
        <authorList>
            <person name="Haridas S."/>
            <person name="Albert R."/>
            <person name="Binder M."/>
            <person name="Bloem J."/>
            <person name="Labutti K."/>
            <person name="Salamov A."/>
            <person name="Andreopoulos B."/>
            <person name="Baker S."/>
            <person name="Barry K."/>
            <person name="Bills G."/>
            <person name="Bluhm B."/>
            <person name="Cannon C."/>
            <person name="Castanera R."/>
            <person name="Culley D."/>
            <person name="Daum C."/>
            <person name="Ezra D."/>
            <person name="Gonzalez J."/>
            <person name="Henrissat B."/>
            <person name="Kuo A."/>
            <person name="Liang C."/>
            <person name="Lipzen A."/>
            <person name="Lutzoni F."/>
            <person name="Magnuson J."/>
            <person name="Mondo S."/>
            <person name="Nolan M."/>
            <person name="Ohm R."/>
            <person name="Pangilinan J."/>
            <person name="Park H.-J."/>
            <person name="Ramirez L."/>
            <person name="Alfaro M."/>
            <person name="Sun H."/>
            <person name="Tritt A."/>
            <person name="Yoshinaga Y."/>
            <person name="Zwiers L.-H."/>
            <person name="Turgeon B."/>
            <person name="Goodwin S."/>
            <person name="Spatafora J."/>
            <person name="Crous P."/>
            <person name="Grigoriev I."/>
        </authorList>
    </citation>
    <scope>NUCLEOTIDE SEQUENCE</scope>
    <source>
        <strain evidence="2">CBS 269.34</strain>
    </source>
</reference>
<dbReference type="Gene3D" id="3.40.630.30">
    <property type="match status" value="1"/>
</dbReference>
<evidence type="ECO:0000313" key="2">
    <source>
        <dbReference type="EMBL" id="KAF2488329.1"/>
    </source>
</evidence>
<feature type="region of interest" description="Disordered" evidence="1">
    <location>
        <begin position="110"/>
        <end position="147"/>
    </location>
</feature>
<dbReference type="SUPFAM" id="SSF55729">
    <property type="entry name" value="Acyl-CoA N-acyltransferases (Nat)"/>
    <property type="match status" value="1"/>
</dbReference>
<dbReference type="EMBL" id="MU004204">
    <property type="protein sequence ID" value="KAF2488329.1"/>
    <property type="molecule type" value="Genomic_DNA"/>
</dbReference>
<keyword evidence="3" id="KW-1185">Reference proteome</keyword>
<accession>A0A6A6Q8F8</accession>
<gene>
    <name evidence="2" type="ORF">BU16DRAFT_231066</name>
</gene>
<evidence type="ECO:0000313" key="3">
    <source>
        <dbReference type="Proteomes" id="UP000799750"/>
    </source>
</evidence>
<dbReference type="OrthoDB" id="329272at2759"/>
<dbReference type="UniPathway" id="UPA00113">
    <property type="reaction ID" value="UER00529"/>
</dbReference>
<dbReference type="GO" id="GO:0006048">
    <property type="term" value="P:UDP-N-acetylglucosamine biosynthetic process"/>
    <property type="evidence" value="ECO:0007669"/>
    <property type="project" value="UniProtKB-UniPathway"/>
</dbReference>
<sequence length="296" mass="33459">MTEWLSRCDRPGQTLAQWDPTKRYNFQPDSIPSIFKDAMSIREAVYVDEQSVPLAHELDDDDPRSFHFVMYASIATKGASASSHPAVSAAEEERRRSIPSAVRTPIATIRLIPPPHGPNPYKEDQKKHEHPHPCSAPTSPTGDEHPVEPYIKLGRLATLKTFRGGGLSRQLIRAALDFAAANPDLILAPRSPVAQERLNLERVGSHEEKEESKGWQGLAMVHAQAIVEGLWRRHGFEEELLREDGTVEIPKEERWWEEGMEHLAMWCRVPITHGKKTQTLGGKEGKSEFQMDWENL</sequence>
<protein>
    <submittedName>
        <fullName evidence="2">Uncharacterized protein</fullName>
    </submittedName>
</protein>
<dbReference type="InterPro" id="IPR016181">
    <property type="entry name" value="Acyl_CoA_acyltransferase"/>
</dbReference>
<dbReference type="CDD" id="cd04301">
    <property type="entry name" value="NAT_SF"/>
    <property type="match status" value="1"/>
</dbReference>
<organism evidence="2 3">
    <name type="scientific">Lophium mytilinum</name>
    <dbReference type="NCBI Taxonomy" id="390894"/>
    <lineage>
        <taxon>Eukaryota</taxon>
        <taxon>Fungi</taxon>
        <taxon>Dikarya</taxon>
        <taxon>Ascomycota</taxon>
        <taxon>Pezizomycotina</taxon>
        <taxon>Dothideomycetes</taxon>
        <taxon>Pleosporomycetidae</taxon>
        <taxon>Mytilinidiales</taxon>
        <taxon>Mytilinidiaceae</taxon>
        <taxon>Lophium</taxon>
    </lineage>
</organism>
<evidence type="ECO:0000256" key="1">
    <source>
        <dbReference type="SAM" id="MobiDB-lite"/>
    </source>
</evidence>
<proteinExistence type="predicted"/>
<feature type="region of interest" description="Disordered" evidence="1">
    <location>
        <begin position="276"/>
        <end position="296"/>
    </location>
</feature>